<dbReference type="OrthoDB" id="9868688at2"/>
<evidence type="ECO:0000313" key="2">
    <source>
        <dbReference type="Proteomes" id="UP000179934"/>
    </source>
</evidence>
<dbReference type="EMBL" id="MKFU01000034">
    <property type="protein sequence ID" value="OHY89783.1"/>
    <property type="molecule type" value="Genomic_DNA"/>
</dbReference>
<reference evidence="1 2" key="1">
    <citation type="submission" date="2016-09" db="EMBL/GenBank/DDBJ databases">
        <title>Draft Genome Sequence of Aeromonas sobria Strain 08005, Isolated from Sick Rana catesbeiana.</title>
        <authorList>
            <person name="Yang Q."/>
        </authorList>
    </citation>
    <scope>NUCLEOTIDE SEQUENCE [LARGE SCALE GENOMIC DNA]</scope>
    <source>
        <strain evidence="1 2">08005</strain>
    </source>
</reference>
<proteinExistence type="predicted"/>
<sequence>MTAEESHEMAVLVNEIGVKQVLELLRAHRQQNTPFTMVSKPRRTVQKYMKWPPDIRATFAYMICSGEYTQVEMMNYINEELEKRGLADEMKVSRTAMSRFVIDIESSAAKG</sequence>
<gene>
    <name evidence="1" type="ORF">BJD16_05455</name>
</gene>
<dbReference type="Proteomes" id="UP000179934">
    <property type="component" value="Unassembled WGS sequence"/>
</dbReference>
<accession>A0A1S2CQ00</accession>
<dbReference type="GeneID" id="58922205"/>
<comment type="caution">
    <text evidence="1">The sequence shown here is derived from an EMBL/GenBank/DDBJ whole genome shotgun (WGS) entry which is preliminary data.</text>
</comment>
<dbReference type="RefSeq" id="WP_042020487.1">
    <property type="nucleotide sequence ID" value="NZ_CDBW01000017.1"/>
</dbReference>
<evidence type="ECO:0000313" key="1">
    <source>
        <dbReference type="EMBL" id="OHY89783.1"/>
    </source>
</evidence>
<dbReference type="AlphaFoldDB" id="A0A1S2CQ00"/>
<organism evidence="1 2">
    <name type="scientific">Aeromonas sobria</name>
    <dbReference type="NCBI Taxonomy" id="646"/>
    <lineage>
        <taxon>Bacteria</taxon>
        <taxon>Pseudomonadati</taxon>
        <taxon>Pseudomonadota</taxon>
        <taxon>Gammaproteobacteria</taxon>
        <taxon>Aeromonadales</taxon>
        <taxon>Aeromonadaceae</taxon>
        <taxon>Aeromonas</taxon>
    </lineage>
</organism>
<name>A0A1S2CQ00_AERSO</name>
<protein>
    <submittedName>
        <fullName evidence="1">Uncharacterized protein</fullName>
    </submittedName>
</protein>